<evidence type="ECO:0000256" key="1">
    <source>
        <dbReference type="SAM" id="MobiDB-lite"/>
    </source>
</evidence>
<dbReference type="STRING" id="685588.A0A067T2J0"/>
<dbReference type="AlphaFoldDB" id="A0A067T2J0"/>
<organism evidence="2 3">
    <name type="scientific">Galerina marginata (strain CBS 339.88)</name>
    <dbReference type="NCBI Taxonomy" id="685588"/>
    <lineage>
        <taxon>Eukaryota</taxon>
        <taxon>Fungi</taxon>
        <taxon>Dikarya</taxon>
        <taxon>Basidiomycota</taxon>
        <taxon>Agaricomycotina</taxon>
        <taxon>Agaricomycetes</taxon>
        <taxon>Agaricomycetidae</taxon>
        <taxon>Agaricales</taxon>
        <taxon>Agaricineae</taxon>
        <taxon>Strophariaceae</taxon>
        <taxon>Galerina</taxon>
    </lineage>
</organism>
<proteinExistence type="predicted"/>
<feature type="region of interest" description="Disordered" evidence="1">
    <location>
        <begin position="240"/>
        <end position="260"/>
    </location>
</feature>
<dbReference type="EMBL" id="KL142378">
    <property type="protein sequence ID" value="KDR76517.1"/>
    <property type="molecule type" value="Genomic_DNA"/>
</dbReference>
<name>A0A067T2J0_GALM3</name>
<feature type="region of interest" description="Disordered" evidence="1">
    <location>
        <begin position="89"/>
        <end position="143"/>
    </location>
</feature>
<accession>A0A067T2J0</accession>
<sequence length="260" mass="28779">MGVVPTPHKDTTLLYEGAQDERAGAGSLIAVTLKTAMQAMQAMRTMMIDASKMTEGDAQQMLDDDVLCPWMQALFSSLIAVAASQVRRLHSPPRQNQRGCSLIKGNSSSEDDDDDKDPSARVSISSQKSKKSTKSTQRISKCDAALHGELHPRVLKKRSSTVKVESDEDKTTLEETWPRALRLSAGALTQQTDLIHAVCRDSIRVVETTLVMQHAWPKLHRGALYKRHVLLDAVKSLQAKNTEDDEGKQEKEYNVLQTAL</sequence>
<evidence type="ECO:0000313" key="3">
    <source>
        <dbReference type="Proteomes" id="UP000027222"/>
    </source>
</evidence>
<gene>
    <name evidence="2" type="ORF">GALMADRAFT_156041</name>
</gene>
<keyword evidence="3" id="KW-1185">Reference proteome</keyword>
<dbReference type="OrthoDB" id="3225557at2759"/>
<reference evidence="3" key="1">
    <citation type="journal article" date="2014" name="Proc. Natl. Acad. Sci. U.S.A.">
        <title>Extensive sampling of basidiomycete genomes demonstrates inadequacy of the white-rot/brown-rot paradigm for wood decay fungi.</title>
        <authorList>
            <person name="Riley R."/>
            <person name="Salamov A.A."/>
            <person name="Brown D.W."/>
            <person name="Nagy L.G."/>
            <person name="Floudas D."/>
            <person name="Held B.W."/>
            <person name="Levasseur A."/>
            <person name="Lombard V."/>
            <person name="Morin E."/>
            <person name="Otillar R."/>
            <person name="Lindquist E.A."/>
            <person name="Sun H."/>
            <person name="LaButti K.M."/>
            <person name="Schmutz J."/>
            <person name="Jabbour D."/>
            <person name="Luo H."/>
            <person name="Baker S.E."/>
            <person name="Pisabarro A.G."/>
            <person name="Walton J.D."/>
            <person name="Blanchette R.A."/>
            <person name="Henrissat B."/>
            <person name="Martin F."/>
            <person name="Cullen D."/>
            <person name="Hibbett D.S."/>
            <person name="Grigoriev I.V."/>
        </authorList>
    </citation>
    <scope>NUCLEOTIDE SEQUENCE [LARGE SCALE GENOMIC DNA]</scope>
    <source>
        <strain evidence="3">CBS 339.88</strain>
    </source>
</reference>
<dbReference type="HOGENOM" id="CLU_1069761_0_0_1"/>
<evidence type="ECO:0000313" key="2">
    <source>
        <dbReference type="EMBL" id="KDR76517.1"/>
    </source>
</evidence>
<protein>
    <submittedName>
        <fullName evidence="2">Uncharacterized protein</fullName>
    </submittedName>
</protein>
<dbReference type="Proteomes" id="UP000027222">
    <property type="component" value="Unassembled WGS sequence"/>
</dbReference>